<dbReference type="SMART" id="SM00901">
    <property type="entry name" value="FRG"/>
    <property type="match status" value="1"/>
</dbReference>
<accession>A0ABQ0TZZ1</accession>
<evidence type="ECO:0000313" key="2">
    <source>
        <dbReference type="EMBL" id="GEK71612.1"/>
    </source>
</evidence>
<dbReference type="Pfam" id="PF08867">
    <property type="entry name" value="FRG"/>
    <property type="match status" value="1"/>
</dbReference>
<comment type="caution">
    <text evidence="2">The sequence shown here is derived from an EMBL/GenBank/DDBJ whole genome shotgun (WGS) entry which is preliminary data.</text>
</comment>
<reference evidence="2 3" key="1">
    <citation type="submission" date="2019-07" db="EMBL/GenBank/DDBJ databases">
        <title>Whole genome shotgun sequence of Halomonas halophila NBRC 102604.</title>
        <authorList>
            <person name="Hosoyama A."/>
            <person name="Uohara A."/>
            <person name="Ohji S."/>
            <person name="Ichikawa N."/>
        </authorList>
    </citation>
    <scope>NUCLEOTIDE SEQUENCE [LARGE SCALE GENOMIC DNA]</scope>
    <source>
        <strain evidence="2 3">NBRC 102604</strain>
    </source>
</reference>
<keyword evidence="3" id="KW-1185">Reference proteome</keyword>
<dbReference type="InterPro" id="IPR014966">
    <property type="entry name" value="FRG-dom"/>
</dbReference>
<dbReference type="RefSeq" id="WP_146907314.1">
    <property type="nucleotide sequence ID" value="NZ_BJUS01000001.1"/>
</dbReference>
<name>A0ABQ0TZZ1_9GAMM</name>
<organism evidence="2 3">
    <name type="scientific">Halomonas halophila</name>
    <dbReference type="NCBI Taxonomy" id="29573"/>
    <lineage>
        <taxon>Bacteria</taxon>
        <taxon>Pseudomonadati</taxon>
        <taxon>Pseudomonadota</taxon>
        <taxon>Gammaproteobacteria</taxon>
        <taxon>Oceanospirillales</taxon>
        <taxon>Halomonadaceae</taxon>
        <taxon>Halomonas</taxon>
    </lineage>
</organism>
<dbReference type="Proteomes" id="UP000321121">
    <property type="component" value="Unassembled WGS sequence"/>
</dbReference>
<dbReference type="EMBL" id="BJUS01000001">
    <property type="protein sequence ID" value="GEK71612.1"/>
    <property type="molecule type" value="Genomic_DNA"/>
</dbReference>
<proteinExistence type="predicted"/>
<feature type="domain" description="FRG" evidence="1">
    <location>
        <begin position="27"/>
        <end position="172"/>
    </location>
</feature>
<gene>
    <name evidence="2" type="ORF">HHA04nite_01560</name>
</gene>
<evidence type="ECO:0000259" key="1">
    <source>
        <dbReference type="SMART" id="SM00901"/>
    </source>
</evidence>
<sequence>MYEQKDFQSAYELLDYLSPLHTNRWSRGGRYVFRGQPCSTYGLVPSSLRESGRMAASSVLEPRNASGETRQVFYEVQLLRAFLNGCDASGIKVPGGDRQVRNEVNGPMWEIENLTTGQTWPPYDFYPLLAAAQHHGVPTCLLDWSRRSYVAAYFAASSALADCPGSDQLAIWVLDTNQWWTWDGVGYIELPGATSVNLAAQDGVFTVSTREAHTRGELEATALEELVGMRGDSVDDPTVFWKLTLPQHQAPKLLALCAELGVKGSTMFPGYEGVAREIRDNAYAGSLKQSLWLQRSC</sequence>
<evidence type="ECO:0000313" key="3">
    <source>
        <dbReference type="Proteomes" id="UP000321121"/>
    </source>
</evidence>
<protein>
    <recommendedName>
        <fullName evidence="1">FRG domain-containing protein</fullName>
    </recommendedName>
</protein>